<dbReference type="Pfam" id="PF11298">
    <property type="entry name" value="DUF3099"/>
    <property type="match status" value="1"/>
</dbReference>
<evidence type="ECO:0000256" key="1">
    <source>
        <dbReference type="SAM" id="Phobius"/>
    </source>
</evidence>
<name>A0A2S6IPJ0_9ACTN</name>
<evidence type="ECO:0000313" key="2">
    <source>
        <dbReference type="EMBL" id="PPK96174.1"/>
    </source>
</evidence>
<keyword evidence="1" id="KW-1133">Transmembrane helix</keyword>
<comment type="caution">
    <text evidence="2">The sequence shown here is derived from an EMBL/GenBank/DDBJ whole genome shotgun (WGS) entry which is preliminary data.</text>
</comment>
<accession>A0A2S6IPJ0</accession>
<keyword evidence="3" id="KW-1185">Reference proteome</keyword>
<reference evidence="2 3" key="1">
    <citation type="submission" date="2018-02" db="EMBL/GenBank/DDBJ databases">
        <title>Genomic Encyclopedia of Archaeal and Bacterial Type Strains, Phase II (KMG-II): from individual species to whole genera.</title>
        <authorList>
            <person name="Goeker M."/>
        </authorList>
    </citation>
    <scope>NUCLEOTIDE SEQUENCE [LARGE SCALE GENOMIC DNA]</scope>
    <source>
        <strain evidence="2 3">DSM 22857</strain>
    </source>
</reference>
<evidence type="ECO:0008006" key="4">
    <source>
        <dbReference type="Google" id="ProtNLM"/>
    </source>
</evidence>
<feature type="transmembrane region" description="Helical" evidence="1">
    <location>
        <begin position="66"/>
        <end position="85"/>
    </location>
</feature>
<evidence type="ECO:0000313" key="3">
    <source>
        <dbReference type="Proteomes" id="UP000239485"/>
    </source>
</evidence>
<keyword evidence="1" id="KW-0472">Membrane</keyword>
<sequence length="132" mass="14415">MQHSRTAASTETLGRAGAAPEVYRISAAPTAHTADIQVRFRKYVISMLIRTVCFVLLVVIDHWVRWFFVVAAVVLPYVAVVIANAGREHRDAPPPTFEHVPEVVPAIGPTPPPAEVQVVEGRIVDAEEGPRS</sequence>
<feature type="transmembrane region" description="Helical" evidence="1">
    <location>
        <begin position="43"/>
        <end position="60"/>
    </location>
</feature>
<dbReference type="EMBL" id="PTJD01000005">
    <property type="protein sequence ID" value="PPK96174.1"/>
    <property type="molecule type" value="Genomic_DNA"/>
</dbReference>
<proteinExistence type="predicted"/>
<gene>
    <name evidence="2" type="ORF">CLV92_105276</name>
</gene>
<dbReference type="RefSeq" id="WP_211290999.1">
    <property type="nucleotide sequence ID" value="NZ_PTJD01000005.1"/>
</dbReference>
<keyword evidence="1" id="KW-0812">Transmembrane</keyword>
<organism evidence="2 3">
    <name type="scientific">Kineococcus xinjiangensis</name>
    <dbReference type="NCBI Taxonomy" id="512762"/>
    <lineage>
        <taxon>Bacteria</taxon>
        <taxon>Bacillati</taxon>
        <taxon>Actinomycetota</taxon>
        <taxon>Actinomycetes</taxon>
        <taxon>Kineosporiales</taxon>
        <taxon>Kineosporiaceae</taxon>
        <taxon>Kineococcus</taxon>
    </lineage>
</organism>
<dbReference type="InterPro" id="IPR021449">
    <property type="entry name" value="DUF3099"/>
</dbReference>
<dbReference type="Proteomes" id="UP000239485">
    <property type="component" value="Unassembled WGS sequence"/>
</dbReference>
<dbReference type="AlphaFoldDB" id="A0A2S6IPJ0"/>
<protein>
    <recommendedName>
        <fullName evidence="4">DUF3099 family protein</fullName>
    </recommendedName>
</protein>